<evidence type="ECO:0000256" key="1">
    <source>
        <dbReference type="ARBA" id="ARBA00004123"/>
    </source>
</evidence>
<dbReference type="Pfam" id="PF08216">
    <property type="entry name" value="CTNNBL"/>
    <property type="match status" value="1"/>
</dbReference>
<gene>
    <name evidence="8" type="ORF">DL546_009018</name>
</gene>
<dbReference type="Proteomes" id="UP000275385">
    <property type="component" value="Unassembled WGS sequence"/>
</dbReference>
<proteinExistence type="predicted"/>
<dbReference type="InterPro" id="IPR011989">
    <property type="entry name" value="ARM-like"/>
</dbReference>
<keyword evidence="2" id="KW-0597">Phosphoprotein</keyword>
<dbReference type="Gene3D" id="1.25.10.10">
    <property type="entry name" value="Leucine-rich Repeat Variant"/>
    <property type="match status" value="1"/>
</dbReference>
<dbReference type="AlphaFoldDB" id="A0A420YFM6"/>
<dbReference type="FunFam" id="1.25.10.10:FF:001136">
    <property type="entry name" value="Beta-catenin-like protein 1"/>
    <property type="match status" value="1"/>
</dbReference>
<sequence>MDIDELFKKSGLPSKRKAEPIRDPNEVYKSAKHSSSSTSRHVQVSEDDDIEAGPAPPADDEGDDGADYGPSAPPEDEEGDDEEGRFFGGGITKTEAEVLTYVNGSDAPAVPTNFDVAWLKKTSLAFEKLINKNAQLRARYADEPPKFMESEADLDAAIRGWSILAEHPELWKEFVRLGSAASLVGLLAHENADVAVSVVEIVGELTGEDVEASPEEWDVLVDGLLEADLLGLLVGTFGRLDEADEADREGVYHVMEVVENLCSRTETASVVGKNEGLVKWLLGRVQKSEKTVSQNKQYAAEILAILVQASPENRRKLAEMDAVDAFLQLAAAYRKRDPEKGSEEEEFMADSFEVLTCLSDEPEGKAKLIEAEGVELCLIMLKEGKMSKKPSLRLLDHAVGGNGGAQACQKVVEEGGLKTLFTMFMKKPDNETTEHLLSIFSWMLRLLPANSAERIRTLAKFMEKDYEKTSKLTKLRREYLARVGAVEQQMRQESGGKKPEGDDGEEKWLSRRMEAGLFQLQTINVILAWLIAEDDGAREKIQTLLADHDEAFQDLRVQIGEQLDETDGETPDGKETRDILSTLMDFLQ</sequence>
<dbReference type="GO" id="GO:0010467">
    <property type="term" value="P:gene expression"/>
    <property type="evidence" value="ECO:0007669"/>
    <property type="project" value="UniProtKB-ARBA"/>
</dbReference>
<dbReference type="InterPro" id="IPR039678">
    <property type="entry name" value="CTNNBL1"/>
</dbReference>
<feature type="region of interest" description="Disordered" evidence="6">
    <location>
        <begin position="1"/>
        <end position="88"/>
    </location>
</feature>
<dbReference type="PANTHER" id="PTHR14978:SF0">
    <property type="entry name" value="BETA-CATENIN-LIKE PROTEIN 1"/>
    <property type="match status" value="1"/>
</dbReference>
<evidence type="ECO:0000256" key="2">
    <source>
        <dbReference type="ARBA" id="ARBA00022553"/>
    </source>
</evidence>
<dbReference type="PANTHER" id="PTHR14978">
    <property type="entry name" value="BETA-CATENIN-LIKE PROTEIN 1 NUCLEAR ASSOCIATED PROTEIN"/>
    <property type="match status" value="1"/>
</dbReference>
<dbReference type="InterPro" id="IPR013180">
    <property type="entry name" value="CTNNBL1_N"/>
</dbReference>
<protein>
    <recommendedName>
        <fullName evidence="7">Beta-catenin-like protein 1 N-terminal domain-containing protein</fullName>
    </recommendedName>
</protein>
<accession>A0A420YFM6</accession>
<dbReference type="SUPFAM" id="SSF48371">
    <property type="entry name" value="ARM repeat"/>
    <property type="match status" value="1"/>
</dbReference>
<comment type="caution">
    <text evidence="8">The sequence shown here is derived from an EMBL/GenBank/DDBJ whole genome shotgun (WGS) entry which is preliminary data.</text>
</comment>
<dbReference type="EMBL" id="QVQW01000013">
    <property type="protein sequence ID" value="RKU46708.1"/>
    <property type="molecule type" value="Genomic_DNA"/>
</dbReference>
<reference evidence="8 9" key="1">
    <citation type="submission" date="2018-08" db="EMBL/GenBank/DDBJ databases">
        <title>Draft genome of the lignicolous fungus Coniochaeta pulveracea.</title>
        <authorList>
            <person name="Borstlap C.J."/>
            <person name="De Witt R.N."/>
            <person name="Botha A."/>
            <person name="Volschenk H."/>
        </authorList>
    </citation>
    <scope>NUCLEOTIDE SEQUENCE [LARGE SCALE GENOMIC DNA]</scope>
    <source>
        <strain evidence="8 9">CAB683</strain>
    </source>
</reference>
<dbReference type="SMART" id="SM01156">
    <property type="entry name" value="DUF1716"/>
    <property type="match status" value="1"/>
</dbReference>
<dbReference type="OrthoDB" id="1898821at2759"/>
<dbReference type="STRING" id="177199.A0A420YFM6"/>
<feature type="compositionally biased region" description="Acidic residues" evidence="6">
    <location>
        <begin position="74"/>
        <end position="83"/>
    </location>
</feature>
<keyword evidence="9" id="KW-1185">Reference proteome</keyword>
<evidence type="ECO:0000259" key="7">
    <source>
        <dbReference type="SMART" id="SM01156"/>
    </source>
</evidence>
<evidence type="ECO:0000313" key="8">
    <source>
        <dbReference type="EMBL" id="RKU46708.1"/>
    </source>
</evidence>
<name>A0A420YFM6_9PEZI</name>
<dbReference type="InterPro" id="IPR016024">
    <property type="entry name" value="ARM-type_fold"/>
</dbReference>
<evidence type="ECO:0000313" key="9">
    <source>
        <dbReference type="Proteomes" id="UP000275385"/>
    </source>
</evidence>
<evidence type="ECO:0000256" key="6">
    <source>
        <dbReference type="SAM" id="MobiDB-lite"/>
    </source>
</evidence>
<feature type="domain" description="Beta-catenin-like protein 1 N-terminal" evidence="7">
    <location>
        <begin position="94"/>
        <end position="199"/>
    </location>
</feature>
<keyword evidence="3" id="KW-0677">Repeat</keyword>
<comment type="subcellular location">
    <subcellularLocation>
        <location evidence="1">Nucleus</location>
    </subcellularLocation>
</comment>
<evidence type="ECO:0000256" key="4">
    <source>
        <dbReference type="ARBA" id="ARBA00023054"/>
    </source>
</evidence>
<evidence type="ECO:0000256" key="5">
    <source>
        <dbReference type="ARBA" id="ARBA00023242"/>
    </source>
</evidence>
<evidence type="ECO:0000256" key="3">
    <source>
        <dbReference type="ARBA" id="ARBA00022737"/>
    </source>
</evidence>
<keyword evidence="4" id="KW-0175">Coiled coil</keyword>
<organism evidence="8 9">
    <name type="scientific">Coniochaeta pulveracea</name>
    <dbReference type="NCBI Taxonomy" id="177199"/>
    <lineage>
        <taxon>Eukaryota</taxon>
        <taxon>Fungi</taxon>
        <taxon>Dikarya</taxon>
        <taxon>Ascomycota</taxon>
        <taxon>Pezizomycotina</taxon>
        <taxon>Sordariomycetes</taxon>
        <taxon>Sordariomycetidae</taxon>
        <taxon>Coniochaetales</taxon>
        <taxon>Coniochaetaceae</taxon>
        <taxon>Coniochaeta</taxon>
    </lineage>
</organism>
<feature type="compositionally biased region" description="Basic and acidic residues" evidence="6">
    <location>
        <begin position="16"/>
        <end position="26"/>
    </location>
</feature>
<keyword evidence="5" id="KW-0539">Nucleus</keyword>
<dbReference type="GO" id="GO:0005681">
    <property type="term" value="C:spliceosomal complex"/>
    <property type="evidence" value="ECO:0007669"/>
    <property type="project" value="TreeGrafter"/>
</dbReference>
<feature type="compositionally biased region" description="Low complexity" evidence="6">
    <location>
        <begin position="33"/>
        <end position="42"/>
    </location>
</feature>